<keyword evidence="5" id="KW-0949">S-adenosyl-L-methionine</keyword>
<comment type="caution">
    <text evidence="12">The sequence shown here is derived from an EMBL/GenBank/DDBJ whole genome shotgun (WGS) entry which is preliminary data.</text>
</comment>
<dbReference type="InterPro" id="IPR011639">
    <property type="entry name" value="MethylTrfase_TaqI-like_dom"/>
</dbReference>
<reference evidence="12" key="2">
    <citation type="submission" date="2021-04" db="EMBL/GenBank/DDBJ databases">
        <authorList>
            <person name="Gilroy R."/>
        </authorList>
    </citation>
    <scope>NUCLEOTIDE SEQUENCE</scope>
    <source>
        <strain evidence="12">USASDec5-558</strain>
    </source>
</reference>
<evidence type="ECO:0000256" key="5">
    <source>
        <dbReference type="ARBA" id="ARBA00022691"/>
    </source>
</evidence>
<protein>
    <recommendedName>
        <fullName evidence="2">site-specific DNA-methyltransferase (adenine-specific)</fullName>
        <ecNumber evidence="2">2.1.1.72</ecNumber>
    </recommendedName>
</protein>
<organism evidence="12 13">
    <name type="scientific">Candidatus Anaerobiospirillum pullistercoris</name>
    <dbReference type="NCBI Taxonomy" id="2838452"/>
    <lineage>
        <taxon>Bacteria</taxon>
        <taxon>Pseudomonadati</taxon>
        <taxon>Pseudomonadota</taxon>
        <taxon>Gammaproteobacteria</taxon>
        <taxon>Aeromonadales</taxon>
        <taxon>Succinivibrionaceae</taxon>
        <taxon>Anaerobiospirillum</taxon>
    </lineage>
</organism>
<evidence type="ECO:0000256" key="3">
    <source>
        <dbReference type="ARBA" id="ARBA00022603"/>
    </source>
</evidence>
<dbReference type="PROSITE" id="PS00092">
    <property type="entry name" value="N6_MTASE"/>
    <property type="match status" value="1"/>
</dbReference>
<dbReference type="GO" id="GO:0008170">
    <property type="term" value="F:N-methyltransferase activity"/>
    <property type="evidence" value="ECO:0007669"/>
    <property type="project" value="InterPro"/>
</dbReference>
<dbReference type="GO" id="GO:0009007">
    <property type="term" value="F:site-specific DNA-methyltransferase (adenine-specific) activity"/>
    <property type="evidence" value="ECO:0007669"/>
    <property type="project" value="UniProtKB-EC"/>
</dbReference>
<evidence type="ECO:0000256" key="7">
    <source>
        <dbReference type="ARBA" id="ARBA00047942"/>
    </source>
</evidence>
<feature type="region of interest" description="Disordered" evidence="8">
    <location>
        <begin position="497"/>
        <end position="516"/>
    </location>
</feature>
<comment type="similarity">
    <text evidence="1">Belongs to the N(4)/N(6)-methyltransferase family.</text>
</comment>
<dbReference type="InterPro" id="IPR002052">
    <property type="entry name" value="DNA_methylase_N6_adenine_CS"/>
</dbReference>
<dbReference type="PANTHER" id="PTHR33841:SF5">
    <property type="entry name" value="DNA METHYLASE (MODIFICATION METHYLASE) (METHYLTRANSFERASE)-RELATED"/>
    <property type="match status" value="1"/>
</dbReference>
<evidence type="ECO:0000256" key="6">
    <source>
        <dbReference type="ARBA" id="ARBA00022747"/>
    </source>
</evidence>
<evidence type="ECO:0000256" key="1">
    <source>
        <dbReference type="ARBA" id="ARBA00006594"/>
    </source>
</evidence>
<dbReference type="PRINTS" id="PR00507">
    <property type="entry name" value="N12N6MTFRASE"/>
</dbReference>
<comment type="catalytic activity">
    <reaction evidence="7">
        <text>a 2'-deoxyadenosine in DNA + S-adenosyl-L-methionine = an N(6)-methyl-2'-deoxyadenosine in DNA + S-adenosyl-L-homocysteine + H(+)</text>
        <dbReference type="Rhea" id="RHEA:15197"/>
        <dbReference type="Rhea" id="RHEA-COMP:12418"/>
        <dbReference type="Rhea" id="RHEA-COMP:12419"/>
        <dbReference type="ChEBI" id="CHEBI:15378"/>
        <dbReference type="ChEBI" id="CHEBI:57856"/>
        <dbReference type="ChEBI" id="CHEBI:59789"/>
        <dbReference type="ChEBI" id="CHEBI:90615"/>
        <dbReference type="ChEBI" id="CHEBI:90616"/>
        <dbReference type="EC" id="2.1.1.72"/>
    </reaction>
</comment>
<dbReference type="SUPFAM" id="SSF53335">
    <property type="entry name" value="S-adenosyl-L-methionine-dependent methyltransferases"/>
    <property type="match status" value="2"/>
</dbReference>
<keyword evidence="3 12" id="KW-0489">Methyltransferase</keyword>
<dbReference type="Pfam" id="PF07669">
    <property type="entry name" value="Eco57I"/>
    <property type="match status" value="1"/>
</dbReference>
<feature type="domain" description="Type II methyltransferase M.TaqI-like" evidence="10">
    <location>
        <begin position="268"/>
        <end position="388"/>
    </location>
</feature>
<proteinExistence type="inferred from homology"/>
<gene>
    <name evidence="12" type="ORF">H9850_10070</name>
</gene>
<feature type="domain" description="Type II methyltransferase M.Eco57I C-terminal" evidence="11">
    <location>
        <begin position="738"/>
        <end position="961"/>
    </location>
</feature>
<evidence type="ECO:0000313" key="12">
    <source>
        <dbReference type="EMBL" id="HIX57798.1"/>
    </source>
</evidence>
<dbReference type="EMBL" id="DXEV01000199">
    <property type="protein sequence ID" value="HIX57798.1"/>
    <property type="molecule type" value="Genomic_DNA"/>
</dbReference>
<dbReference type="InterPro" id="IPR029063">
    <property type="entry name" value="SAM-dependent_MTases_sf"/>
</dbReference>
<dbReference type="Proteomes" id="UP000886829">
    <property type="component" value="Unassembled WGS sequence"/>
</dbReference>
<sequence>MYYQDLLEQSYLKLTTKEHRKTFAQFFTPPAIAELMAAYILDNPSCKQVLDPAAGLSIFASALEENLRYLNTSQLQNQSAIYGIQLWPCLYSPLENSSHHEHHAYSSILNRSLRLISAYNVKRAMRPHLCNYLGLLAYNSHEADQYFKLNFGRKDLWERGIEEHLLNPRSTNFKLDTDKANLNFSYEHYYDEHQYTIVAPELACGSASAQGSATKDNTLDRQPSQDTFFEHDLSNTQLSLVLGKMEHGARQIELVGYELDPIILEFNRFFLAHNPFAHVHYDLRHKDYLKANFKERYDGIICNPPYLMFKEFAQQSKSIAQIEESLGIDLPKRINIYALFLLKSLSQLKPKGRCAYLIPYEFLNSSFGIKIKEQFLKQRNLAYVITFNLKGPIFDNATTTCGLFLFNNAKVQEQVEFITVHSLDELELLTLRLCPNLFTQAKNKELLSTQGILLSTRKPKGHAQAASQTQLNRSTSELPDKMMAELPLGACATGGSTAGDTTHSLMGTSEQEHEATYKASAFSAATAADADGSDGSRSGNGECDTPNSQASGSLGGDSSSDSSYSCSDSACYHAPKEAEQMALLQRIPGLISCLSAINVLLPEQKLTAEDERKTAATMAYLEQQGKFVPSMTLPPDFQDLVIRLSEHESSLHSEAKPTSTAAMHTAPLLSQEQNATTEDNPNAQHLILSYASICPEDTPQQGKGRDNIMIRGRAVPYIQLNAKKKWHIYYQERLLTEHLQTQTGLSMDKLSTFDRFIKVKRGLATGANEFFLFNRTKKEQLQLKDEFFVPVIPRANLVSLPILTTQHFNKLAADNASVFLLNAPDVVTDPALQRYLDSGVKQNIHRRYLTRHRSPWYALERREVAPIFMSVFNRGTINVVRNEAQIYNLTTFHSIFVLDESQTDLIFAYLLTPLAKDIILQNRREYGGGLEKLEPLDINHAACVNFNALSAEQVKAVLELYQRYRALILGEGEFAGLKANEREHQAAALINKISQAFTELLRI</sequence>
<name>A0A9D1WEV7_9GAMM</name>
<dbReference type="GO" id="GO:0032259">
    <property type="term" value="P:methylation"/>
    <property type="evidence" value="ECO:0007669"/>
    <property type="project" value="UniProtKB-KW"/>
</dbReference>
<dbReference type="InterPro" id="IPR054520">
    <property type="entry name" value="M_Eco57I_C"/>
</dbReference>
<dbReference type="GO" id="GO:0009307">
    <property type="term" value="P:DNA restriction-modification system"/>
    <property type="evidence" value="ECO:0007669"/>
    <property type="project" value="UniProtKB-KW"/>
</dbReference>
<keyword evidence="4" id="KW-0808">Transferase</keyword>
<evidence type="ECO:0000259" key="10">
    <source>
        <dbReference type="Pfam" id="PF07669"/>
    </source>
</evidence>
<dbReference type="InterPro" id="IPR003356">
    <property type="entry name" value="DNA_methylase_A-5"/>
</dbReference>
<dbReference type="GO" id="GO:0003677">
    <property type="term" value="F:DNA binding"/>
    <property type="evidence" value="ECO:0007669"/>
    <property type="project" value="InterPro"/>
</dbReference>
<evidence type="ECO:0000256" key="8">
    <source>
        <dbReference type="SAM" id="MobiDB-lite"/>
    </source>
</evidence>
<feature type="domain" description="DNA methylase adenine-specific" evidence="9">
    <location>
        <begin position="13"/>
        <end position="85"/>
    </location>
</feature>
<evidence type="ECO:0000259" key="11">
    <source>
        <dbReference type="Pfam" id="PF22837"/>
    </source>
</evidence>
<dbReference type="CDD" id="cd02440">
    <property type="entry name" value="AdoMet_MTases"/>
    <property type="match status" value="1"/>
</dbReference>
<feature type="region of interest" description="Disordered" evidence="8">
    <location>
        <begin position="528"/>
        <end position="561"/>
    </location>
</feature>
<accession>A0A9D1WEV7</accession>
<evidence type="ECO:0000256" key="4">
    <source>
        <dbReference type="ARBA" id="ARBA00022679"/>
    </source>
</evidence>
<dbReference type="Pfam" id="PF02384">
    <property type="entry name" value="N6_Mtase"/>
    <property type="match status" value="1"/>
</dbReference>
<feature type="compositionally biased region" description="Low complexity" evidence="8">
    <location>
        <begin position="548"/>
        <end position="561"/>
    </location>
</feature>
<keyword evidence="6" id="KW-0680">Restriction system</keyword>
<dbReference type="InterPro" id="IPR050953">
    <property type="entry name" value="N4_N6_ade-DNA_methylase"/>
</dbReference>
<dbReference type="AlphaFoldDB" id="A0A9D1WEV7"/>
<dbReference type="Gene3D" id="3.40.50.150">
    <property type="entry name" value="Vaccinia Virus protein VP39"/>
    <property type="match status" value="2"/>
</dbReference>
<feature type="compositionally biased region" description="Low complexity" evidence="8">
    <location>
        <begin position="528"/>
        <end position="539"/>
    </location>
</feature>
<dbReference type="EC" id="2.1.1.72" evidence="2"/>
<evidence type="ECO:0000313" key="13">
    <source>
        <dbReference type="Proteomes" id="UP000886829"/>
    </source>
</evidence>
<reference evidence="12" key="1">
    <citation type="journal article" date="2021" name="PeerJ">
        <title>Extensive microbial diversity within the chicken gut microbiome revealed by metagenomics and culture.</title>
        <authorList>
            <person name="Gilroy R."/>
            <person name="Ravi A."/>
            <person name="Getino M."/>
            <person name="Pursley I."/>
            <person name="Horton D.L."/>
            <person name="Alikhan N.F."/>
            <person name="Baker D."/>
            <person name="Gharbi K."/>
            <person name="Hall N."/>
            <person name="Watson M."/>
            <person name="Adriaenssens E.M."/>
            <person name="Foster-Nyarko E."/>
            <person name="Jarju S."/>
            <person name="Secka A."/>
            <person name="Antonio M."/>
            <person name="Oren A."/>
            <person name="Chaudhuri R.R."/>
            <person name="La Ragione R."/>
            <person name="Hildebrand F."/>
            <person name="Pallen M.J."/>
        </authorList>
    </citation>
    <scope>NUCLEOTIDE SEQUENCE</scope>
    <source>
        <strain evidence="12">USASDec5-558</strain>
    </source>
</reference>
<dbReference type="PANTHER" id="PTHR33841">
    <property type="entry name" value="DNA METHYLTRANSFERASE YEEA-RELATED"/>
    <property type="match status" value="1"/>
</dbReference>
<dbReference type="Pfam" id="PF22837">
    <property type="entry name" value="M_Eco57I_C"/>
    <property type="match status" value="1"/>
</dbReference>
<evidence type="ECO:0000259" key="9">
    <source>
        <dbReference type="Pfam" id="PF02384"/>
    </source>
</evidence>
<evidence type="ECO:0000256" key="2">
    <source>
        <dbReference type="ARBA" id="ARBA00011900"/>
    </source>
</evidence>
<feature type="compositionally biased region" description="Polar residues" evidence="8">
    <location>
        <begin position="497"/>
        <end position="509"/>
    </location>
</feature>